<accession>A0A4R3LDL5</accession>
<protein>
    <submittedName>
        <fullName evidence="2">Uncharacterized protein</fullName>
    </submittedName>
</protein>
<proteinExistence type="predicted"/>
<gene>
    <name evidence="2" type="ORF">EDC25_10995</name>
</gene>
<dbReference type="RefSeq" id="WP_240639552.1">
    <property type="nucleotide sequence ID" value="NZ_JBHLWF010000086.1"/>
</dbReference>
<feature type="region of interest" description="Disordered" evidence="1">
    <location>
        <begin position="58"/>
        <end position="97"/>
    </location>
</feature>
<dbReference type="AlphaFoldDB" id="A0A4R3LDL5"/>
<evidence type="ECO:0000313" key="2">
    <source>
        <dbReference type="EMBL" id="TCS98241.1"/>
    </source>
</evidence>
<name>A0A4R3LDL5_9GAMM</name>
<dbReference type="EMBL" id="SMAF01000009">
    <property type="protein sequence ID" value="TCS98241.1"/>
    <property type="molecule type" value="Genomic_DNA"/>
</dbReference>
<evidence type="ECO:0000256" key="1">
    <source>
        <dbReference type="SAM" id="MobiDB-lite"/>
    </source>
</evidence>
<reference evidence="2 3" key="1">
    <citation type="submission" date="2019-03" db="EMBL/GenBank/DDBJ databases">
        <title>Genomic Encyclopedia of Type Strains, Phase IV (KMG-IV): sequencing the most valuable type-strain genomes for metagenomic binning, comparative biology and taxonomic classification.</title>
        <authorList>
            <person name="Goeker M."/>
        </authorList>
    </citation>
    <scope>NUCLEOTIDE SEQUENCE [LARGE SCALE GENOMIC DNA]</scope>
    <source>
        <strain evidence="2 3">DSM 21944</strain>
    </source>
</reference>
<keyword evidence="3" id="KW-1185">Reference proteome</keyword>
<comment type="caution">
    <text evidence="2">The sequence shown here is derived from an EMBL/GenBank/DDBJ whole genome shotgun (WGS) entry which is preliminary data.</text>
</comment>
<organism evidence="2 3">
    <name type="scientific">Pseudofulvimonas gallinarii</name>
    <dbReference type="NCBI Taxonomy" id="634155"/>
    <lineage>
        <taxon>Bacteria</taxon>
        <taxon>Pseudomonadati</taxon>
        <taxon>Pseudomonadota</taxon>
        <taxon>Gammaproteobacteria</taxon>
        <taxon>Lysobacterales</taxon>
        <taxon>Rhodanobacteraceae</taxon>
        <taxon>Pseudofulvimonas</taxon>
    </lineage>
</organism>
<sequence length="97" mass="10618">MFSADHVKDDGTRQTLTLHRLADTAIKRHVKVKGNFNPFDPADEQYGETLRQRRLLEADGTGHSGAPCTARNTADVQYADVRSPRKPGGTITTSSHG</sequence>
<evidence type="ECO:0000313" key="3">
    <source>
        <dbReference type="Proteomes" id="UP000294599"/>
    </source>
</evidence>
<dbReference type="Proteomes" id="UP000294599">
    <property type="component" value="Unassembled WGS sequence"/>
</dbReference>